<dbReference type="AlphaFoldDB" id="A0A1G9EPP0"/>
<evidence type="ECO:0000256" key="10">
    <source>
        <dbReference type="ARBA" id="ARBA00030003"/>
    </source>
</evidence>
<evidence type="ECO:0000256" key="2">
    <source>
        <dbReference type="ARBA" id="ARBA00009446"/>
    </source>
</evidence>
<dbReference type="GO" id="GO:0003677">
    <property type="term" value="F:DNA binding"/>
    <property type="evidence" value="ECO:0007669"/>
    <property type="project" value="UniProtKB-KW"/>
</dbReference>
<keyword evidence="8" id="KW-0238">DNA-binding</keyword>
<evidence type="ECO:0000259" key="14">
    <source>
        <dbReference type="PROSITE" id="PS50880"/>
    </source>
</evidence>
<comment type="similarity">
    <text evidence="2">Belongs to the type IA topoisomerase family.</text>
</comment>
<dbReference type="InterPro" id="IPR003601">
    <property type="entry name" value="Topo_IA_2"/>
</dbReference>
<dbReference type="PRINTS" id="PR00417">
    <property type="entry name" value="PRTPISMRASEI"/>
</dbReference>
<evidence type="ECO:0000256" key="8">
    <source>
        <dbReference type="ARBA" id="ARBA00023125"/>
    </source>
</evidence>
<dbReference type="PROSITE" id="PS50880">
    <property type="entry name" value="TOPRIM"/>
    <property type="match status" value="1"/>
</dbReference>
<reference evidence="17" key="1">
    <citation type="submission" date="2016-10" db="EMBL/GenBank/DDBJ databases">
        <authorList>
            <person name="Varghese N."/>
            <person name="Submissions S."/>
        </authorList>
    </citation>
    <scope>NUCLEOTIDE SEQUENCE [LARGE SCALE GENOMIC DNA]</scope>
    <source>
        <strain evidence="17">DSM 16995</strain>
    </source>
</reference>
<name>A0A1G9EPP0_9BACT</name>
<dbReference type="CDD" id="cd03362">
    <property type="entry name" value="TOPRIM_TopoIA_TopoIII"/>
    <property type="match status" value="1"/>
</dbReference>
<dbReference type="InterPro" id="IPR013826">
    <property type="entry name" value="Topo_IA_cen_sub3"/>
</dbReference>
<dbReference type="Gene3D" id="2.70.20.10">
    <property type="entry name" value="Topoisomerase I, domain 3"/>
    <property type="match status" value="1"/>
</dbReference>
<gene>
    <name evidence="16" type="ORF">SAMN05660337_1210</name>
</gene>
<evidence type="ECO:0000256" key="9">
    <source>
        <dbReference type="ARBA" id="ARBA00023235"/>
    </source>
</evidence>
<evidence type="ECO:0000313" key="16">
    <source>
        <dbReference type="EMBL" id="SDK78099.1"/>
    </source>
</evidence>
<dbReference type="GO" id="GO:0043597">
    <property type="term" value="C:cytoplasmic replication fork"/>
    <property type="evidence" value="ECO:0007669"/>
    <property type="project" value="TreeGrafter"/>
</dbReference>
<dbReference type="GO" id="GO:0006281">
    <property type="term" value="P:DNA repair"/>
    <property type="evidence" value="ECO:0007669"/>
    <property type="project" value="TreeGrafter"/>
</dbReference>
<sequence>MRLFIAEKKDVAEAISIALGGPSRPSGASFFINGDHITWLWGHVLRLTDPEEHNEQFKKWSLRVLPMDWPISYAPEDRHIGHLKKVIELATQATELVNAGDPDPEGQRLVDEVIEYAGLEGKPIKRILINDNNGPAILKAIENIEDNEKYRGLSMSALARAVCDQRYGYNLTRCYTLKAREKGYDGVLSVGRVQTPILGLVVARDRAHDAHQKQAFHNIKAQIEMQDSSSMSITADYLPAESDPVDEKGRIIDSVFARKIVNDIQGQPVSILSVESVNRKNEPPQPYNLLALQADAAGLWNYKPKKVLEITQRLRDRYKAITYNRSDCRFLNDERHSEAPGLLKALSSAFGEMAEYANPNIKSKAFNSKKVGAHHAIIPTMNVPDLKKLSEDERRIYELITKLYIAQFYPPAEFTTTKTQLKIAGHNFLAEGRFNISSGWRVLNEADLKEFEKAEKQQELHKLQKSDSGTVEYAESIKTFTKPPALYSMKTLLKDLTGVAKYVTDPEIKKLLLDKDSDKQDEAGGIGTPATRDSHIDTLFKRSFLAEKGKHIISTEIGRSFHDSLPGFAVKPDMTALWHEKQKMIEAGKLDYKELIAEVDKSVAVEIERVLKNGLNLDIKNDAVQCPKCKKGILKLRKGPKGKFWGCSAYPECNAIIPDKSGKPNITAKPAKKFTASSEHLCPECGKGLIRRPAKRKGVYWWSCSGFPECKFKAFDEKGKPKLEEQNPLTTE</sequence>
<comment type="catalytic activity">
    <reaction evidence="1">
        <text>ATP-independent breakage of single-stranded DNA, followed by passage and rejoining.</text>
        <dbReference type="EC" id="5.6.2.1"/>
    </reaction>
</comment>
<keyword evidence="6" id="KW-0862">Zinc</keyword>
<dbReference type="InterPro" id="IPR013824">
    <property type="entry name" value="Topo_IA_cen_sub1"/>
</dbReference>
<dbReference type="Gene3D" id="1.10.460.10">
    <property type="entry name" value="Topoisomerase I, domain 2"/>
    <property type="match status" value="1"/>
</dbReference>
<dbReference type="PANTHER" id="PTHR11390">
    <property type="entry name" value="PROKARYOTIC DNA TOPOISOMERASE"/>
    <property type="match status" value="1"/>
</dbReference>
<dbReference type="SMART" id="SM00436">
    <property type="entry name" value="TOP1Bc"/>
    <property type="match status" value="1"/>
</dbReference>
<evidence type="ECO:0000256" key="11">
    <source>
        <dbReference type="ARBA" id="ARBA00031985"/>
    </source>
</evidence>
<feature type="domain" description="Topo IA-type catalytic" evidence="15">
    <location>
        <begin position="150"/>
        <end position="608"/>
    </location>
</feature>
<evidence type="ECO:0000256" key="1">
    <source>
        <dbReference type="ARBA" id="ARBA00000213"/>
    </source>
</evidence>
<evidence type="ECO:0000256" key="3">
    <source>
        <dbReference type="ARBA" id="ARBA00012891"/>
    </source>
</evidence>
<dbReference type="InterPro" id="IPR000380">
    <property type="entry name" value="Topo_IA"/>
</dbReference>
<dbReference type="Pfam" id="PF01751">
    <property type="entry name" value="Toprim"/>
    <property type="match status" value="1"/>
</dbReference>
<evidence type="ECO:0000256" key="4">
    <source>
        <dbReference type="ARBA" id="ARBA00022737"/>
    </source>
</evidence>
<dbReference type="InterPro" id="IPR006171">
    <property type="entry name" value="TOPRIM_dom"/>
</dbReference>
<feature type="domain" description="Toprim" evidence="14">
    <location>
        <begin position="1"/>
        <end position="134"/>
    </location>
</feature>
<organism evidence="16 17">
    <name type="scientific">Maridesulfovibrio ferrireducens</name>
    <dbReference type="NCBI Taxonomy" id="246191"/>
    <lineage>
        <taxon>Bacteria</taxon>
        <taxon>Pseudomonadati</taxon>
        <taxon>Thermodesulfobacteriota</taxon>
        <taxon>Desulfovibrionia</taxon>
        <taxon>Desulfovibrionales</taxon>
        <taxon>Desulfovibrionaceae</taxon>
        <taxon>Maridesulfovibrio</taxon>
    </lineage>
</organism>
<dbReference type="Gene3D" id="1.10.290.10">
    <property type="entry name" value="Topoisomerase I, domain 4"/>
    <property type="match status" value="1"/>
</dbReference>
<dbReference type="GO" id="GO:0008270">
    <property type="term" value="F:zinc ion binding"/>
    <property type="evidence" value="ECO:0007669"/>
    <property type="project" value="UniProtKB-KW"/>
</dbReference>
<keyword evidence="5" id="KW-0863">Zinc-finger</keyword>
<dbReference type="Gene3D" id="3.30.65.10">
    <property type="entry name" value="Bacterial Topoisomerase I, domain 1"/>
    <property type="match status" value="2"/>
</dbReference>
<evidence type="ECO:0000256" key="7">
    <source>
        <dbReference type="ARBA" id="ARBA00023029"/>
    </source>
</evidence>
<dbReference type="SMART" id="SM00493">
    <property type="entry name" value="TOPRIM"/>
    <property type="match status" value="1"/>
</dbReference>
<dbReference type="GO" id="GO:0006310">
    <property type="term" value="P:DNA recombination"/>
    <property type="evidence" value="ECO:0007669"/>
    <property type="project" value="TreeGrafter"/>
</dbReference>
<dbReference type="RefSeq" id="WP_092159273.1">
    <property type="nucleotide sequence ID" value="NZ_FNGA01000002.1"/>
</dbReference>
<dbReference type="STRING" id="246191.SAMN05660337_1210"/>
<dbReference type="SMART" id="SM00437">
    <property type="entry name" value="TOP1Ac"/>
    <property type="match status" value="1"/>
</dbReference>
<dbReference type="Proteomes" id="UP000199053">
    <property type="component" value="Unassembled WGS sequence"/>
</dbReference>
<dbReference type="PANTHER" id="PTHR11390:SF21">
    <property type="entry name" value="DNA TOPOISOMERASE 3-ALPHA"/>
    <property type="match status" value="1"/>
</dbReference>
<keyword evidence="17" id="KW-1185">Reference proteome</keyword>
<dbReference type="PROSITE" id="PS52039">
    <property type="entry name" value="TOPO_IA_2"/>
    <property type="match status" value="1"/>
</dbReference>
<dbReference type="InterPro" id="IPR023405">
    <property type="entry name" value="Topo_IA_core_domain"/>
</dbReference>
<dbReference type="SUPFAM" id="SSF57783">
    <property type="entry name" value="Zinc beta-ribbon"/>
    <property type="match status" value="1"/>
</dbReference>
<evidence type="ECO:0000256" key="6">
    <source>
        <dbReference type="ARBA" id="ARBA00022833"/>
    </source>
</evidence>
<evidence type="ECO:0000259" key="15">
    <source>
        <dbReference type="PROSITE" id="PS52039"/>
    </source>
</evidence>
<dbReference type="SUPFAM" id="SSF56712">
    <property type="entry name" value="Prokaryotic type I DNA topoisomerase"/>
    <property type="match status" value="1"/>
</dbReference>
<keyword evidence="5" id="KW-0479">Metal-binding</keyword>
<evidence type="ECO:0000313" key="17">
    <source>
        <dbReference type="Proteomes" id="UP000199053"/>
    </source>
</evidence>
<dbReference type="CDD" id="cd00186">
    <property type="entry name" value="TOP1Ac"/>
    <property type="match status" value="1"/>
</dbReference>
<dbReference type="InterPro" id="IPR013498">
    <property type="entry name" value="Topo_IA_Znf"/>
</dbReference>
<dbReference type="InterPro" id="IPR013497">
    <property type="entry name" value="Topo_IA_cen"/>
</dbReference>
<proteinExistence type="inferred from homology"/>
<dbReference type="EC" id="5.6.2.1" evidence="3"/>
<dbReference type="Pfam" id="PF01131">
    <property type="entry name" value="Topoisom_bac"/>
    <property type="match status" value="1"/>
</dbReference>
<dbReference type="InterPro" id="IPR013825">
    <property type="entry name" value="Topo_IA_cen_sub2"/>
</dbReference>
<dbReference type="InterPro" id="IPR003602">
    <property type="entry name" value="Topo_IA_DNA-bd_dom"/>
</dbReference>
<evidence type="ECO:0000256" key="5">
    <source>
        <dbReference type="ARBA" id="ARBA00022771"/>
    </source>
</evidence>
<keyword evidence="7" id="KW-0799">Topoisomerase</keyword>
<dbReference type="GO" id="GO:0003917">
    <property type="term" value="F:DNA topoisomerase type I (single strand cut, ATP-independent) activity"/>
    <property type="evidence" value="ECO:0007669"/>
    <property type="project" value="UniProtKB-EC"/>
</dbReference>
<dbReference type="OrthoDB" id="9804262at2"/>
<protein>
    <recommendedName>
        <fullName evidence="3">DNA topoisomerase</fullName>
        <ecNumber evidence="3">5.6.2.1</ecNumber>
    </recommendedName>
    <alternativeName>
        <fullName evidence="13">Omega-protein</fullName>
    </alternativeName>
    <alternativeName>
        <fullName evidence="12">Relaxing enzyme</fullName>
    </alternativeName>
    <alternativeName>
        <fullName evidence="10">Swivelase</fullName>
    </alternativeName>
    <alternativeName>
        <fullName evidence="11">Untwisting enzyme</fullName>
    </alternativeName>
</protein>
<keyword evidence="4" id="KW-0677">Repeat</keyword>
<dbReference type="InterPro" id="IPR034144">
    <property type="entry name" value="TOPRIM_TopoIII"/>
</dbReference>
<dbReference type="Pfam" id="PF01396">
    <property type="entry name" value="Zn_ribbon_Top1"/>
    <property type="match status" value="2"/>
</dbReference>
<dbReference type="Gene3D" id="3.40.50.140">
    <property type="match status" value="1"/>
</dbReference>
<dbReference type="GO" id="GO:0006265">
    <property type="term" value="P:DNA topological change"/>
    <property type="evidence" value="ECO:0007669"/>
    <property type="project" value="InterPro"/>
</dbReference>
<evidence type="ECO:0000256" key="13">
    <source>
        <dbReference type="ARBA" id="ARBA00032877"/>
    </source>
</evidence>
<keyword evidence="9 16" id="KW-0413">Isomerase</keyword>
<accession>A0A1G9EPP0</accession>
<dbReference type="EMBL" id="FNGA01000002">
    <property type="protein sequence ID" value="SDK78099.1"/>
    <property type="molecule type" value="Genomic_DNA"/>
</dbReference>
<evidence type="ECO:0000256" key="12">
    <source>
        <dbReference type="ARBA" id="ARBA00032235"/>
    </source>
</evidence>